<proteinExistence type="predicted"/>
<keyword evidence="2" id="KW-1185">Reference proteome</keyword>
<reference evidence="1" key="1">
    <citation type="submission" date="2020-05" db="EMBL/GenBank/DDBJ databases">
        <title>Phylogenomic resolution of chytrid fungi.</title>
        <authorList>
            <person name="Stajich J.E."/>
            <person name="Amses K."/>
            <person name="Simmons R."/>
            <person name="Seto K."/>
            <person name="Myers J."/>
            <person name="Bonds A."/>
            <person name="Quandt C.A."/>
            <person name="Barry K."/>
            <person name="Liu P."/>
            <person name="Grigoriev I."/>
            <person name="Longcore J.E."/>
            <person name="James T.Y."/>
        </authorList>
    </citation>
    <scope>NUCLEOTIDE SEQUENCE</scope>
    <source>
        <strain evidence="1">PLAUS21</strain>
    </source>
</reference>
<dbReference type="AlphaFoldDB" id="A0AAD5UID3"/>
<comment type="caution">
    <text evidence="1">The sequence shown here is derived from an EMBL/GenBank/DDBJ whole genome shotgun (WGS) entry which is preliminary data.</text>
</comment>
<evidence type="ECO:0000313" key="2">
    <source>
        <dbReference type="Proteomes" id="UP001210925"/>
    </source>
</evidence>
<gene>
    <name evidence="1" type="ORF">HK103_005833</name>
</gene>
<protein>
    <submittedName>
        <fullName evidence="1">Uncharacterized protein</fullName>
    </submittedName>
</protein>
<dbReference type="Proteomes" id="UP001210925">
    <property type="component" value="Unassembled WGS sequence"/>
</dbReference>
<dbReference type="EMBL" id="JADGKB010000058">
    <property type="protein sequence ID" value="KAJ3255917.1"/>
    <property type="molecule type" value="Genomic_DNA"/>
</dbReference>
<organism evidence="1 2">
    <name type="scientific">Boothiomyces macroporosus</name>
    <dbReference type="NCBI Taxonomy" id="261099"/>
    <lineage>
        <taxon>Eukaryota</taxon>
        <taxon>Fungi</taxon>
        <taxon>Fungi incertae sedis</taxon>
        <taxon>Chytridiomycota</taxon>
        <taxon>Chytridiomycota incertae sedis</taxon>
        <taxon>Chytridiomycetes</taxon>
        <taxon>Rhizophydiales</taxon>
        <taxon>Terramycetaceae</taxon>
        <taxon>Boothiomyces</taxon>
    </lineage>
</organism>
<evidence type="ECO:0000313" key="1">
    <source>
        <dbReference type="EMBL" id="KAJ3255917.1"/>
    </source>
</evidence>
<accession>A0AAD5UID3</accession>
<sequence length="86" mass="10126">MLKGPSNYSSWAKQIKHRMQQKKYCKYDDGMLVWSDNPHLIMEAQQMILESIDTKCTIGIKGDDSPQVMLEKLERMYSTRSSEMEY</sequence>
<name>A0AAD5UID3_9FUNG</name>